<dbReference type="GeneID" id="85385726"/>
<evidence type="ECO:0000313" key="2">
    <source>
        <dbReference type="EMBL" id="KAK1703487.1"/>
    </source>
</evidence>
<name>A0AAD8U8N7_GLOAC</name>
<proteinExistence type="predicted"/>
<comment type="caution">
    <text evidence="2">The sequence shown here is derived from an EMBL/GenBank/DDBJ whole genome shotgun (WGS) entry which is preliminary data.</text>
</comment>
<gene>
    <name evidence="2" type="ORF">BDZ83DRAFT_234186</name>
</gene>
<protein>
    <submittedName>
        <fullName evidence="2">Uncharacterized protein</fullName>
    </submittedName>
</protein>
<dbReference type="RefSeq" id="XP_060357300.1">
    <property type="nucleotide sequence ID" value="XM_060501827.1"/>
</dbReference>
<feature type="compositionally biased region" description="Polar residues" evidence="1">
    <location>
        <begin position="73"/>
        <end position="92"/>
    </location>
</feature>
<accession>A0AAD8U8N7</accession>
<reference evidence="2" key="1">
    <citation type="submission" date="2021-12" db="EMBL/GenBank/DDBJ databases">
        <title>Comparative genomics, transcriptomics and evolutionary studies reveal genomic signatures of adaptation to plant cell wall in hemibiotrophic fungi.</title>
        <authorList>
            <consortium name="DOE Joint Genome Institute"/>
            <person name="Baroncelli R."/>
            <person name="Diaz J.F."/>
            <person name="Benocci T."/>
            <person name="Peng M."/>
            <person name="Battaglia E."/>
            <person name="Haridas S."/>
            <person name="Andreopoulos W."/>
            <person name="Labutti K."/>
            <person name="Pangilinan J."/>
            <person name="Floch G.L."/>
            <person name="Makela M.R."/>
            <person name="Henrissat B."/>
            <person name="Grigoriev I.V."/>
            <person name="Crouch J.A."/>
            <person name="De Vries R.P."/>
            <person name="Sukno S.A."/>
            <person name="Thon M.R."/>
        </authorList>
    </citation>
    <scope>NUCLEOTIDE SEQUENCE</scope>
    <source>
        <strain evidence="2">CBS 112980</strain>
    </source>
</reference>
<organism evidence="2 3">
    <name type="scientific">Glomerella acutata</name>
    <name type="common">Colletotrichum acutatum</name>
    <dbReference type="NCBI Taxonomy" id="27357"/>
    <lineage>
        <taxon>Eukaryota</taxon>
        <taxon>Fungi</taxon>
        <taxon>Dikarya</taxon>
        <taxon>Ascomycota</taxon>
        <taxon>Pezizomycotina</taxon>
        <taxon>Sordariomycetes</taxon>
        <taxon>Hypocreomycetidae</taxon>
        <taxon>Glomerellales</taxon>
        <taxon>Glomerellaceae</taxon>
        <taxon>Colletotrichum</taxon>
        <taxon>Colletotrichum acutatum species complex</taxon>
    </lineage>
</organism>
<sequence>MCPYSDQKTMEKFYYVYGRDETGQNPDQTLLRFDPEEGFVEDSPSREYVSQDDHLCEQAPSLDNDDDNETSRDGSLTSGGSRDNHTPFTTYSTASFPPAVIDPWPMGTETFSYPELGMMNISDFVSFGLYTAASDRDSCPTDLVCDDWLFNPDLLESRSGGWAPPTGLTTETAPRELQLDQCPRKKRLLNLWSIDSEYTSIDWAPISLDTPQRTATNLSTADDAVEHTVLFPFSEASTIAVSPERKYIAELAGEIYNRLRHLADSEVLRSWNSTLSNTIRAFAIQFGTESSSFNSKT</sequence>
<feature type="region of interest" description="Disordered" evidence="1">
    <location>
        <begin position="36"/>
        <end position="92"/>
    </location>
</feature>
<feature type="compositionally biased region" description="Basic and acidic residues" evidence="1">
    <location>
        <begin position="43"/>
        <end position="56"/>
    </location>
</feature>
<dbReference type="AlphaFoldDB" id="A0AAD8U8N7"/>
<keyword evidence="3" id="KW-1185">Reference proteome</keyword>
<evidence type="ECO:0000313" key="3">
    <source>
        <dbReference type="Proteomes" id="UP001244207"/>
    </source>
</evidence>
<dbReference type="Proteomes" id="UP001244207">
    <property type="component" value="Unassembled WGS sequence"/>
</dbReference>
<dbReference type="EMBL" id="JAHMHS010000280">
    <property type="protein sequence ID" value="KAK1703487.1"/>
    <property type="molecule type" value="Genomic_DNA"/>
</dbReference>
<evidence type="ECO:0000256" key="1">
    <source>
        <dbReference type="SAM" id="MobiDB-lite"/>
    </source>
</evidence>